<evidence type="ECO:0000313" key="3">
    <source>
        <dbReference type="Proteomes" id="UP001172102"/>
    </source>
</evidence>
<reference evidence="2" key="1">
    <citation type="submission" date="2023-06" db="EMBL/GenBank/DDBJ databases">
        <title>Genome-scale phylogeny and comparative genomics of the fungal order Sordariales.</title>
        <authorList>
            <consortium name="Lawrence Berkeley National Laboratory"/>
            <person name="Hensen N."/>
            <person name="Bonometti L."/>
            <person name="Westerberg I."/>
            <person name="Brannstrom I.O."/>
            <person name="Guillou S."/>
            <person name="Cros-Aarteil S."/>
            <person name="Calhoun S."/>
            <person name="Haridas S."/>
            <person name="Kuo A."/>
            <person name="Mondo S."/>
            <person name="Pangilinan J."/>
            <person name="Riley R."/>
            <person name="Labutti K."/>
            <person name="Andreopoulos B."/>
            <person name="Lipzen A."/>
            <person name="Chen C."/>
            <person name="Yanf M."/>
            <person name="Daum C."/>
            <person name="Ng V."/>
            <person name="Clum A."/>
            <person name="Steindorff A."/>
            <person name="Ohm R."/>
            <person name="Martin F."/>
            <person name="Silar P."/>
            <person name="Natvig D."/>
            <person name="Lalanne C."/>
            <person name="Gautier V."/>
            <person name="Ament-Velasquez S.L."/>
            <person name="Kruys A."/>
            <person name="Hutchinson M.I."/>
            <person name="Powell A.J."/>
            <person name="Barry K."/>
            <person name="Miller A.N."/>
            <person name="Grigoriev I.V."/>
            <person name="Debuchy R."/>
            <person name="Gladieux P."/>
            <person name="Thoren M.H."/>
            <person name="Johannesson H."/>
        </authorList>
    </citation>
    <scope>NUCLEOTIDE SEQUENCE</scope>
    <source>
        <strain evidence="2">SMH4607-1</strain>
    </source>
</reference>
<organism evidence="2 3">
    <name type="scientific">Lasiosphaeris hirsuta</name>
    <dbReference type="NCBI Taxonomy" id="260670"/>
    <lineage>
        <taxon>Eukaryota</taxon>
        <taxon>Fungi</taxon>
        <taxon>Dikarya</taxon>
        <taxon>Ascomycota</taxon>
        <taxon>Pezizomycotina</taxon>
        <taxon>Sordariomycetes</taxon>
        <taxon>Sordariomycetidae</taxon>
        <taxon>Sordariales</taxon>
        <taxon>Lasiosphaeriaceae</taxon>
        <taxon>Lasiosphaeris</taxon>
    </lineage>
</organism>
<name>A0AA40AFV3_9PEZI</name>
<proteinExistence type="predicted"/>
<feature type="compositionally biased region" description="Basic residues" evidence="1">
    <location>
        <begin position="187"/>
        <end position="196"/>
    </location>
</feature>
<evidence type="ECO:0000256" key="1">
    <source>
        <dbReference type="SAM" id="MobiDB-lite"/>
    </source>
</evidence>
<dbReference type="EMBL" id="JAUKUA010000004">
    <property type="protein sequence ID" value="KAK0715074.1"/>
    <property type="molecule type" value="Genomic_DNA"/>
</dbReference>
<sequence length="305" mass="33531">MLMLWNGVGNIGISLLHMLETIPIPRLKIVQVLGRTPEDEMAHNSEELARAQSRQGVFSSCLLPSSFRPRQTENPRFSKTLKANKHFDISQLATTQTVPAPFTIVFSRFDEIDQRLATSSALRQEIALRARSRYDDHNSADRDAQPTQALDLPVFRSSHLAPGLICRVRALGSGLLAPAHRHRQTLGSLTKHHTNTSRHAVGASSHSMPAMSAGDRSKCSASPSSTPGQWVRSMLLFRCISSHPKPSFLLTYLHDPLAPALFTEIPSQWGLSNGWNPSPVCEPVALVTNPPDFRSVQLPGLNCLG</sequence>
<keyword evidence="3" id="KW-1185">Reference proteome</keyword>
<comment type="caution">
    <text evidence="2">The sequence shown here is derived from an EMBL/GenBank/DDBJ whole genome shotgun (WGS) entry which is preliminary data.</text>
</comment>
<evidence type="ECO:0000313" key="2">
    <source>
        <dbReference type="EMBL" id="KAK0715074.1"/>
    </source>
</evidence>
<gene>
    <name evidence="2" type="ORF">B0H67DRAFT_233629</name>
</gene>
<protein>
    <submittedName>
        <fullName evidence="2">Uncharacterized protein</fullName>
    </submittedName>
</protein>
<feature type="region of interest" description="Disordered" evidence="1">
    <location>
        <begin position="187"/>
        <end position="225"/>
    </location>
</feature>
<dbReference type="AlphaFoldDB" id="A0AA40AFV3"/>
<dbReference type="Proteomes" id="UP001172102">
    <property type="component" value="Unassembled WGS sequence"/>
</dbReference>
<accession>A0AA40AFV3</accession>